<dbReference type="ESTHER" id="9actn-a0a6l7gsr7">
    <property type="family name" value="Zearalenone-hydrolase-fam2"/>
</dbReference>
<dbReference type="Pfam" id="PF00561">
    <property type="entry name" value="Abhydrolase_1"/>
    <property type="match status" value="1"/>
</dbReference>
<reference evidence="2 3" key="1">
    <citation type="submission" date="2019-11" db="EMBL/GenBank/DDBJ databases">
        <title>Gordonia sp. nov., a novel actinobacterium isolated from mangrove soil in Hainan.</title>
        <authorList>
            <person name="Huang X."/>
            <person name="Xie Y."/>
            <person name="Chu X."/>
            <person name="Xiao K."/>
        </authorList>
    </citation>
    <scope>NUCLEOTIDE SEQUENCE [LARGE SCALE GENOMIC DNA]</scope>
    <source>
        <strain evidence="2 3">HNM0687</strain>
    </source>
</reference>
<dbReference type="InterPro" id="IPR000073">
    <property type="entry name" value="AB_hydrolase_1"/>
</dbReference>
<dbReference type="Gene3D" id="3.40.50.1820">
    <property type="entry name" value="alpha/beta hydrolase"/>
    <property type="match status" value="1"/>
</dbReference>
<dbReference type="AlphaFoldDB" id="A0A6L7GSR7"/>
<dbReference type="GO" id="GO:0016787">
    <property type="term" value="F:hydrolase activity"/>
    <property type="evidence" value="ECO:0007669"/>
    <property type="project" value="UniProtKB-KW"/>
</dbReference>
<keyword evidence="3" id="KW-1185">Reference proteome</keyword>
<feature type="domain" description="AB hydrolase-1" evidence="1">
    <location>
        <begin position="87"/>
        <end position="360"/>
    </location>
</feature>
<accession>A0A6L7GSR7</accession>
<proteinExistence type="predicted"/>
<protein>
    <submittedName>
        <fullName evidence="2">Alpha/beta fold hydrolase</fullName>
    </submittedName>
</protein>
<evidence type="ECO:0000313" key="2">
    <source>
        <dbReference type="EMBL" id="MXP21705.1"/>
    </source>
</evidence>
<evidence type="ECO:0000313" key="3">
    <source>
        <dbReference type="Proteomes" id="UP000475545"/>
    </source>
</evidence>
<dbReference type="PROSITE" id="PS51318">
    <property type="entry name" value="TAT"/>
    <property type="match status" value="1"/>
</dbReference>
<dbReference type="PANTHER" id="PTHR46438">
    <property type="entry name" value="ALPHA/BETA-HYDROLASES SUPERFAMILY PROTEIN"/>
    <property type="match status" value="1"/>
</dbReference>
<dbReference type="SUPFAM" id="SSF53474">
    <property type="entry name" value="alpha/beta-Hydrolases"/>
    <property type="match status" value="1"/>
</dbReference>
<keyword evidence="2" id="KW-0378">Hydrolase</keyword>
<name>A0A6L7GSR7_9ACTN</name>
<sequence length="375" mass="41110">MNSPTGRARALSRRRVLLAGGAIIGAGAAFSGAGYGRAAPPVNKVLPTGFAVDAPWHAAAARAGFQAKSATVNGVQFSFREGPANGPALILLHAQQMDWFSYSRVLPTLAKSFHVFDIDYQGHGTTRVPNGYPMTAHRIGADLAAFLESVVGEPAYLTGNSSGGLLTVWLAANRADLVKATVLEDPPLFSSEYPRIKKTIAYRDFASSDKAVRHPVDDFLLFWINDSREFFDQNVFPGSSVVLTEAVKAQRLIRPGQPVELDIVGNDMIRLFLRGMDHQYDPRFGSAFYRGTWNRGFDHAEALSKISVPSLLLHANFSWTDGDILYGAMDQNDADQAMSLLRNGTYRRIDAEHVTHLDKPDEFLSITQQFFAAHP</sequence>
<dbReference type="PANTHER" id="PTHR46438:SF2">
    <property type="entry name" value="ALPHA_BETA-HYDROLASES SUPERFAMILY PROTEIN"/>
    <property type="match status" value="1"/>
</dbReference>
<dbReference type="Proteomes" id="UP000475545">
    <property type="component" value="Unassembled WGS sequence"/>
</dbReference>
<dbReference type="InterPro" id="IPR029058">
    <property type="entry name" value="AB_hydrolase_fold"/>
</dbReference>
<gene>
    <name evidence="2" type="ORF">GIY30_10130</name>
</gene>
<dbReference type="InterPro" id="IPR006311">
    <property type="entry name" value="TAT_signal"/>
</dbReference>
<evidence type="ECO:0000259" key="1">
    <source>
        <dbReference type="Pfam" id="PF00561"/>
    </source>
</evidence>
<organism evidence="2 3">
    <name type="scientific">Gordonia mangrovi</name>
    <dbReference type="NCBI Taxonomy" id="2665643"/>
    <lineage>
        <taxon>Bacteria</taxon>
        <taxon>Bacillati</taxon>
        <taxon>Actinomycetota</taxon>
        <taxon>Actinomycetes</taxon>
        <taxon>Mycobacteriales</taxon>
        <taxon>Gordoniaceae</taxon>
        <taxon>Gordonia</taxon>
    </lineage>
</organism>
<comment type="caution">
    <text evidence="2">The sequence shown here is derived from an EMBL/GenBank/DDBJ whole genome shotgun (WGS) entry which is preliminary data.</text>
</comment>
<dbReference type="EMBL" id="WMBR01000002">
    <property type="protein sequence ID" value="MXP21705.1"/>
    <property type="molecule type" value="Genomic_DNA"/>
</dbReference>